<dbReference type="Proteomes" id="UP000267464">
    <property type="component" value="Unassembled WGS sequence"/>
</dbReference>
<proteinExistence type="predicted"/>
<dbReference type="AlphaFoldDB" id="A0A3N7HJZ7"/>
<keyword evidence="2" id="KW-1185">Reference proteome</keyword>
<dbReference type="SUPFAM" id="SSF50969">
    <property type="entry name" value="YVTN repeat-like/Quinoprotein amine dehydrogenase"/>
    <property type="match status" value="1"/>
</dbReference>
<dbReference type="InterPro" id="IPR011044">
    <property type="entry name" value="Quino_amine_DH_bsu"/>
</dbReference>
<protein>
    <recommendedName>
        <fullName evidence="3">WD40 repeat domain-containing protein</fullName>
    </recommendedName>
</protein>
<reference evidence="1 2" key="1">
    <citation type="submission" date="2018-08" db="EMBL/GenBank/DDBJ databases">
        <authorList>
            <person name="Khan S.A."/>
            <person name="Jeon C.O."/>
            <person name="Chun B.H."/>
            <person name="Jeong S.E."/>
        </authorList>
    </citation>
    <scope>NUCLEOTIDE SEQUENCE [LARGE SCALE GENOMIC DNA]</scope>
    <source>
        <strain evidence="1 2">S-16</strain>
    </source>
</reference>
<evidence type="ECO:0008006" key="3">
    <source>
        <dbReference type="Google" id="ProtNLM"/>
    </source>
</evidence>
<organism evidence="1 2">
    <name type="scientific">Piscinibacter terrae</name>
    <dbReference type="NCBI Taxonomy" id="2496871"/>
    <lineage>
        <taxon>Bacteria</taxon>
        <taxon>Pseudomonadati</taxon>
        <taxon>Pseudomonadota</taxon>
        <taxon>Betaproteobacteria</taxon>
        <taxon>Burkholderiales</taxon>
        <taxon>Sphaerotilaceae</taxon>
        <taxon>Piscinibacter</taxon>
    </lineage>
</organism>
<evidence type="ECO:0000313" key="1">
    <source>
        <dbReference type="EMBL" id="RQP22394.1"/>
    </source>
</evidence>
<accession>A0A3N7HJZ7</accession>
<sequence>MRSVTWTGAPILDACAIQARHGHLLVLTADGALTGINVEAGTVACLCTVELHELTAAHDGSHFGAPAHRLHASLDGQYAAVVTDHGRHGTVVDLGSGTVTMRLDGGNYHEDTVPFSACFARFEERNVFIHRSDWNRLDVADPATGRSLTDRHIAPWSSTSGRPEHYLDYFHGRLRLSPKGTRLFDDGWVWQPVAIPRVWSVQDWLGSNPWESEDGASIVELIYRDDWTIPACWINEQHLALWGLADWDEEEFSEAGQGPGVRIIDVTQDKRSPGERWPMEVHAGGVLELFSDGTRLYAATPTGTTVWDIASRTQLAELPGFTARLLHPARNSLVAFGAGQIAELAVP</sequence>
<evidence type="ECO:0000313" key="2">
    <source>
        <dbReference type="Proteomes" id="UP000267464"/>
    </source>
</evidence>
<comment type="caution">
    <text evidence="1">The sequence shown here is derived from an EMBL/GenBank/DDBJ whole genome shotgun (WGS) entry which is preliminary data.</text>
</comment>
<gene>
    <name evidence="1" type="ORF">DZC73_22330</name>
</gene>
<dbReference type="EMBL" id="QUSW01000007">
    <property type="protein sequence ID" value="RQP22394.1"/>
    <property type="molecule type" value="Genomic_DNA"/>
</dbReference>
<reference evidence="1 2" key="2">
    <citation type="submission" date="2018-12" db="EMBL/GenBank/DDBJ databases">
        <title>Rhizobacter gummiphilus sp. nov., a rubber-degrading bacterium isolated from the soil of a botanical garden in Japan.</title>
        <authorList>
            <person name="Shunsuke S.S."/>
        </authorList>
    </citation>
    <scope>NUCLEOTIDE SEQUENCE [LARGE SCALE GENOMIC DNA]</scope>
    <source>
        <strain evidence="1 2">S-16</strain>
    </source>
</reference>
<name>A0A3N7HJZ7_9BURK</name>